<evidence type="ECO:0000256" key="2">
    <source>
        <dbReference type="SAM" id="MobiDB-lite"/>
    </source>
</evidence>
<organism evidence="3 4">
    <name type="scientific">Kitasatospora albolonga</name>
    <dbReference type="NCBI Taxonomy" id="68173"/>
    <lineage>
        <taxon>Bacteria</taxon>
        <taxon>Bacillati</taxon>
        <taxon>Actinomycetota</taxon>
        <taxon>Actinomycetes</taxon>
        <taxon>Kitasatosporales</taxon>
        <taxon>Streptomycetaceae</taxon>
        <taxon>Kitasatospora</taxon>
    </lineage>
</organism>
<comment type="similarity">
    <text evidence="1">Belongs to the cytochrome P450 family.</text>
</comment>
<accession>A0ABC8C1W1</accession>
<dbReference type="PANTHER" id="PTHR46696:SF1">
    <property type="entry name" value="CYTOCHROME P450 YJIB-RELATED"/>
    <property type="match status" value="1"/>
</dbReference>
<dbReference type="Proteomes" id="UP000192251">
    <property type="component" value="Chromosome"/>
</dbReference>
<reference evidence="3 4" key="1">
    <citation type="submission" date="2017-04" db="EMBL/GenBank/DDBJ databases">
        <title>The complete genome sequence of Streptomyces albolongus YIM 101047, the producer of novel bafilomycins and novel odoriferous sesquiterpenoids.</title>
        <authorList>
            <person name="Yin M."/>
            <person name="Jiang Y."/>
        </authorList>
    </citation>
    <scope>NUCLEOTIDE SEQUENCE [LARGE SCALE GENOMIC DNA]</scope>
    <source>
        <strain evidence="3 4">YIM 101047</strain>
    </source>
</reference>
<feature type="compositionally biased region" description="Low complexity" evidence="2">
    <location>
        <begin position="1"/>
        <end position="13"/>
    </location>
</feature>
<feature type="compositionally biased region" description="Gly residues" evidence="2">
    <location>
        <begin position="14"/>
        <end position="36"/>
    </location>
</feature>
<dbReference type="CDD" id="cd20623">
    <property type="entry name" value="CYP_unk"/>
    <property type="match status" value="1"/>
</dbReference>
<dbReference type="Gene3D" id="1.10.630.10">
    <property type="entry name" value="Cytochrome P450"/>
    <property type="match status" value="1"/>
</dbReference>
<evidence type="ECO:0000313" key="3">
    <source>
        <dbReference type="EMBL" id="ARF76401.1"/>
    </source>
</evidence>
<name>A0ABC8C1W1_9ACTN</name>
<dbReference type="PANTHER" id="PTHR46696">
    <property type="entry name" value="P450, PUTATIVE (EUROFUNG)-RELATED"/>
    <property type="match status" value="1"/>
</dbReference>
<dbReference type="SUPFAM" id="SSF48264">
    <property type="entry name" value="Cytochrome P450"/>
    <property type="match status" value="1"/>
</dbReference>
<evidence type="ECO:0000313" key="4">
    <source>
        <dbReference type="Proteomes" id="UP000192251"/>
    </source>
</evidence>
<evidence type="ECO:0000256" key="1">
    <source>
        <dbReference type="ARBA" id="ARBA00010617"/>
    </source>
</evidence>
<sequence length="445" mass="47578">MTNPSSATPASPAGTGGGCPMSSGPGGTGGTAGTGVPGAVPLSGPGFHTEPQALYRAMRRDHGPVVPVELPGGFPAWLVIGYRELHQVTSDGELYPRDVSLWNQWENIPADWPLLPMVGTPMPSIYFTAGAEHRRHADMVVPALEAADPFEIRQHCEQLADRLIDAVCSRGTADLVAEFAEPLPVLVLARLVGFPDDEGADIARVLKDLADGGPDAQKAHLRFGEHMHRLVAAKRAHPGDDVTSRMLAHPEPFTDEEYALDLMAITAAGHLTTADWIGNSTRLMLTEDQFADSLAGGRHSVAEAMNEVLWEDGPTQILAGRWASRDARLGGRNIARGDMLLLGLGAANADPHIRQQVTDAVVRSGRGGNSAHMAFSHGEYRCPFPAQEIAEIIARTGIEVLLDRLPDLELAVPATELVRRPSAFLRGMTSLPVRFTPVRTTGDAS</sequence>
<proteinExistence type="inferred from homology"/>
<dbReference type="EMBL" id="CP020563">
    <property type="protein sequence ID" value="ARF76401.1"/>
    <property type="molecule type" value="Genomic_DNA"/>
</dbReference>
<dbReference type="KEGG" id="kab:B7C62_32060"/>
<dbReference type="InterPro" id="IPR002397">
    <property type="entry name" value="Cyt_P450_B"/>
</dbReference>
<keyword evidence="4" id="KW-1185">Reference proteome</keyword>
<gene>
    <name evidence="3" type="ORF">B7C62_32060</name>
</gene>
<protein>
    <submittedName>
        <fullName evidence="3">Cytochrome</fullName>
    </submittedName>
</protein>
<feature type="region of interest" description="Disordered" evidence="2">
    <location>
        <begin position="1"/>
        <end position="47"/>
    </location>
</feature>
<dbReference type="PRINTS" id="PR00359">
    <property type="entry name" value="BP450"/>
</dbReference>
<dbReference type="RefSeq" id="WP_084751884.1">
    <property type="nucleotide sequence ID" value="NZ_CP020563.1"/>
</dbReference>
<dbReference type="AlphaFoldDB" id="A0ABC8C1W1"/>
<dbReference type="InterPro" id="IPR036396">
    <property type="entry name" value="Cyt_P450_sf"/>
</dbReference>